<reference evidence="8" key="1">
    <citation type="submission" date="2019-12" db="EMBL/GenBank/DDBJ databases">
        <title>Genome sequencing and annotation of Brassica cretica.</title>
        <authorList>
            <person name="Studholme D.J."/>
            <person name="Sarris P."/>
        </authorList>
    </citation>
    <scope>NUCLEOTIDE SEQUENCE</scope>
    <source>
        <strain evidence="8">PFS-109/04</strain>
        <tissue evidence="8">Leaf</tissue>
    </source>
</reference>
<dbReference type="Proteomes" id="UP000712600">
    <property type="component" value="Unassembled WGS sequence"/>
</dbReference>
<keyword evidence="6" id="KW-0472">Membrane</keyword>
<dbReference type="InterPro" id="IPR039955">
    <property type="entry name" value="DTM1"/>
</dbReference>
<evidence type="ECO:0000259" key="7">
    <source>
        <dbReference type="Pfam" id="PF13966"/>
    </source>
</evidence>
<protein>
    <recommendedName>
        <fullName evidence="7">Reverse transcriptase zinc-binding domain-containing protein</fullName>
    </recommendedName>
</protein>
<dbReference type="PANTHER" id="PTHR38354:SF2">
    <property type="entry name" value="SIGNAL PEPTIDASE COMPLEX-LIKE PROTEIN DTM1"/>
    <property type="match status" value="1"/>
</dbReference>
<evidence type="ECO:0000256" key="5">
    <source>
        <dbReference type="ARBA" id="ARBA00022989"/>
    </source>
</evidence>
<keyword evidence="3" id="KW-0812">Transmembrane</keyword>
<comment type="similarity">
    <text evidence="2">Belongs to the SPCS1 family.</text>
</comment>
<dbReference type="InterPro" id="IPR026960">
    <property type="entry name" value="RVT-Znf"/>
</dbReference>
<comment type="caution">
    <text evidence="8">The sequence shown here is derived from an EMBL/GenBank/DDBJ whole genome shotgun (WGS) entry which is preliminary data.</text>
</comment>
<organism evidence="8 9">
    <name type="scientific">Brassica cretica</name>
    <name type="common">Mustard</name>
    <dbReference type="NCBI Taxonomy" id="69181"/>
    <lineage>
        <taxon>Eukaryota</taxon>
        <taxon>Viridiplantae</taxon>
        <taxon>Streptophyta</taxon>
        <taxon>Embryophyta</taxon>
        <taxon>Tracheophyta</taxon>
        <taxon>Spermatophyta</taxon>
        <taxon>Magnoliopsida</taxon>
        <taxon>eudicotyledons</taxon>
        <taxon>Gunneridae</taxon>
        <taxon>Pentapetalae</taxon>
        <taxon>rosids</taxon>
        <taxon>malvids</taxon>
        <taxon>Brassicales</taxon>
        <taxon>Brassicaceae</taxon>
        <taxon>Brassiceae</taxon>
        <taxon>Brassica</taxon>
    </lineage>
</organism>
<evidence type="ECO:0000256" key="1">
    <source>
        <dbReference type="ARBA" id="ARBA00004477"/>
    </source>
</evidence>
<feature type="domain" description="Reverse transcriptase zinc-binding" evidence="7">
    <location>
        <begin position="95"/>
        <end position="170"/>
    </location>
</feature>
<evidence type="ECO:0000313" key="8">
    <source>
        <dbReference type="EMBL" id="KAF3583825.1"/>
    </source>
</evidence>
<evidence type="ECO:0000313" key="9">
    <source>
        <dbReference type="Proteomes" id="UP000712600"/>
    </source>
</evidence>
<dbReference type="GO" id="GO:0006465">
    <property type="term" value="P:signal peptide processing"/>
    <property type="evidence" value="ECO:0007669"/>
    <property type="project" value="InterPro"/>
</dbReference>
<name>A0A8S9RRE4_BRACR</name>
<evidence type="ECO:0000256" key="4">
    <source>
        <dbReference type="ARBA" id="ARBA00022824"/>
    </source>
</evidence>
<dbReference type="GO" id="GO:0048658">
    <property type="term" value="P:anther wall tapetum development"/>
    <property type="evidence" value="ECO:0007669"/>
    <property type="project" value="InterPro"/>
</dbReference>
<evidence type="ECO:0000256" key="3">
    <source>
        <dbReference type="ARBA" id="ARBA00022692"/>
    </source>
</evidence>
<dbReference type="Pfam" id="PF13966">
    <property type="entry name" value="zf-RVT"/>
    <property type="match status" value="1"/>
</dbReference>
<evidence type="ECO:0000256" key="2">
    <source>
        <dbReference type="ARBA" id="ARBA00005245"/>
    </source>
</evidence>
<dbReference type="GO" id="GO:0005787">
    <property type="term" value="C:signal peptidase complex"/>
    <property type="evidence" value="ECO:0007669"/>
    <property type="project" value="InterPro"/>
</dbReference>
<proteinExistence type="inferred from homology"/>
<evidence type="ECO:0000256" key="6">
    <source>
        <dbReference type="ARBA" id="ARBA00023136"/>
    </source>
</evidence>
<dbReference type="AlphaFoldDB" id="A0A8S9RRE4"/>
<comment type="subcellular location">
    <subcellularLocation>
        <location evidence="1">Endoplasmic reticulum membrane</location>
        <topology evidence="1">Multi-pass membrane protein</topology>
    </subcellularLocation>
</comment>
<dbReference type="PANTHER" id="PTHR38354">
    <property type="entry name" value="SIGNAL PEPTIDASE COMPLEX-LIKE PROTEIN DTM1"/>
    <property type="match status" value="1"/>
</dbReference>
<keyword evidence="4" id="KW-0256">Endoplasmic reticulum</keyword>
<keyword evidence="5" id="KW-1133">Transmembrane helix</keyword>
<accession>A0A8S9RRE4</accession>
<sequence length="322" mass="36932">MVGLALVMVLVWLWTQSLKKTVITYAIGVSLIAGIVLPDWDFFDRSFSRWTYPVTAEERAAALSRKSQSSRNDQYTVKSGYWVAQNLLKTEEEKEVLQPSITKLQALAWKIKAPQKICRLIWKLIIFLVVATKNLVRCNMRCDNYCPRCGEPEESVTHAIFECSLALQAWSLSTTPTSPNIFPVPSIYAISFAEKQHCRTRTRQRSLSLDYLFWDGSTYGDTKLHSTRIGLAFRSRSTVMGNGEYASNFDMQELWGRLDTVMMTPQVIITLQICFPDFKITDDPRAQNQISDFLARTVRSFHRDFCFIGCSILVWLLRPPQV</sequence>
<dbReference type="EMBL" id="QGKX02000088">
    <property type="protein sequence ID" value="KAF3583825.1"/>
    <property type="molecule type" value="Genomic_DNA"/>
</dbReference>
<gene>
    <name evidence="8" type="ORF">F2Q69_00030078</name>
</gene>
<dbReference type="InterPro" id="IPR009542">
    <property type="entry name" value="Spc1/SPCS1"/>
</dbReference>
<dbReference type="Pfam" id="PF06645">
    <property type="entry name" value="SPC12"/>
    <property type="match status" value="1"/>
</dbReference>